<accession>A0A4P6V705</accession>
<reference evidence="1 2" key="1">
    <citation type="journal article" date="2017" name="Int. J. Syst. Evol. Microbiol.">
        <title>Roseitalea porphyridii gen. nov., sp. nov., isolated from a red alga, and reclassification of Hoeflea suaedae Chung et al. 2013 as Pseudohoeflea suaedae gen. nov., comb. nov.</title>
        <authorList>
            <person name="Hyeon J.W."/>
            <person name="Jeong S.E."/>
            <person name="Baek K."/>
            <person name="Jeon C.O."/>
        </authorList>
    </citation>
    <scope>NUCLEOTIDE SEQUENCE [LARGE SCALE GENOMIC DNA]</scope>
    <source>
        <strain evidence="1 2">MA7-20</strain>
    </source>
</reference>
<keyword evidence="2" id="KW-1185">Reference proteome</keyword>
<dbReference type="OrthoDB" id="7667044at2"/>
<keyword evidence="1" id="KW-0255">Endonuclease</keyword>
<sequence length="90" mass="10159">MSGGCWLCGRPLGRRVQWHHPVPKSRGGRDTVPIHPICHATLHANLSNRALADIGWNVERLRCQPDIATFLRWIAGKPPDFHAPTRRARP</sequence>
<gene>
    <name evidence="1" type="ORF">E0E05_03135</name>
</gene>
<evidence type="ECO:0000313" key="1">
    <source>
        <dbReference type="EMBL" id="QBK32230.1"/>
    </source>
</evidence>
<dbReference type="AlphaFoldDB" id="A0A4P6V705"/>
<dbReference type="Proteomes" id="UP000293719">
    <property type="component" value="Chromosome"/>
</dbReference>
<proteinExistence type="predicted"/>
<dbReference type="EMBL" id="CP036532">
    <property type="protein sequence ID" value="QBK32230.1"/>
    <property type="molecule type" value="Genomic_DNA"/>
</dbReference>
<name>A0A4P6V705_9HYPH</name>
<protein>
    <submittedName>
        <fullName evidence="1">HNH endonuclease</fullName>
    </submittedName>
</protein>
<keyword evidence="1" id="KW-0540">Nuclease</keyword>
<dbReference type="KEGG" id="rpod:E0E05_03135"/>
<dbReference type="GO" id="GO:0004519">
    <property type="term" value="F:endonuclease activity"/>
    <property type="evidence" value="ECO:0007669"/>
    <property type="project" value="UniProtKB-KW"/>
</dbReference>
<dbReference type="Gene3D" id="1.10.30.50">
    <property type="match status" value="1"/>
</dbReference>
<keyword evidence="1" id="KW-0378">Hydrolase</keyword>
<organism evidence="1 2">
    <name type="scientific">Roseitalea porphyridii</name>
    <dbReference type="NCBI Taxonomy" id="1852022"/>
    <lineage>
        <taxon>Bacteria</taxon>
        <taxon>Pseudomonadati</taxon>
        <taxon>Pseudomonadota</taxon>
        <taxon>Alphaproteobacteria</taxon>
        <taxon>Hyphomicrobiales</taxon>
        <taxon>Ahrensiaceae</taxon>
        <taxon>Roseitalea</taxon>
    </lineage>
</organism>
<evidence type="ECO:0000313" key="2">
    <source>
        <dbReference type="Proteomes" id="UP000293719"/>
    </source>
</evidence>